<feature type="transmembrane region" description="Helical" evidence="1">
    <location>
        <begin position="20"/>
        <end position="42"/>
    </location>
</feature>
<reference evidence="2" key="1">
    <citation type="journal article" date="2021" name="Front. Microbiol.">
        <title>Comprehensive Comparative Genomics and Phenotyping of Methylobacterium Species.</title>
        <authorList>
            <person name="Alessa O."/>
            <person name="Ogura Y."/>
            <person name="Fujitani Y."/>
            <person name="Takami H."/>
            <person name="Hayashi T."/>
            <person name="Sahin N."/>
            <person name="Tani A."/>
        </authorList>
    </citation>
    <scope>NUCLEOTIDE SEQUENCE</scope>
    <source>
        <strain evidence="2">DSM 23632</strain>
    </source>
</reference>
<gene>
    <name evidence="2" type="ORF">MPOCJGCO_3454</name>
</gene>
<keyword evidence="1" id="KW-0812">Transmembrane</keyword>
<evidence type="ECO:0000313" key="2">
    <source>
        <dbReference type="EMBL" id="GJE61332.1"/>
    </source>
</evidence>
<dbReference type="Proteomes" id="UP001055057">
    <property type="component" value="Unassembled WGS sequence"/>
</dbReference>
<dbReference type="EMBL" id="BPRB01000202">
    <property type="protein sequence ID" value="GJE61332.1"/>
    <property type="molecule type" value="Genomic_DNA"/>
</dbReference>
<keyword evidence="1" id="KW-0472">Membrane</keyword>
<evidence type="ECO:0000256" key="1">
    <source>
        <dbReference type="SAM" id="Phobius"/>
    </source>
</evidence>
<name>A0ABQ4U3B3_9HYPH</name>
<protein>
    <submittedName>
        <fullName evidence="2">Uncharacterized protein</fullName>
    </submittedName>
</protein>
<keyword evidence="3" id="KW-1185">Reference proteome</keyword>
<reference evidence="2" key="2">
    <citation type="submission" date="2021-08" db="EMBL/GenBank/DDBJ databases">
        <authorList>
            <person name="Tani A."/>
            <person name="Ola A."/>
            <person name="Ogura Y."/>
            <person name="Katsura K."/>
            <person name="Hayashi T."/>
        </authorList>
    </citation>
    <scope>NUCLEOTIDE SEQUENCE</scope>
    <source>
        <strain evidence="2">DSM 23632</strain>
    </source>
</reference>
<sequence length="71" mass="7093">MVPVAEAMATVPPSVGVPIVAITVSFGSTVVSGIVVTVKLALVWPTAKVRLPPEAAAAAPAPIPVPRPDTL</sequence>
<accession>A0ABQ4U3B3</accession>
<proteinExistence type="predicted"/>
<comment type="caution">
    <text evidence="2">The sequence shown here is derived from an EMBL/GenBank/DDBJ whole genome shotgun (WGS) entry which is preliminary data.</text>
</comment>
<organism evidence="2 3">
    <name type="scientific">Methylobacterium trifolii</name>
    <dbReference type="NCBI Taxonomy" id="1003092"/>
    <lineage>
        <taxon>Bacteria</taxon>
        <taxon>Pseudomonadati</taxon>
        <taxon>Pseudomonadota</taxon>
        <taxon>Alphaproteobacteria</taxon>
        <taxon>Hyphomicrobiales</taxon>
        <taxon>Methylobacteriaceae</taxon>
        <taxon>Methylobacterium</taxon>
    </lineage>
</organism>
<evidence type="ECO:0000313" key="3">
    <source>
        <dbReference type="Proteomes" id="UP001055057"/>
    </source>
</evidence>
<keyword evidence="1" id="KW-1133">Transmembrane helix</keyword>